<evidence type="ECO:0000256" key="1">
    <source>
        <dbReference type="ARBA" id="ARBA00001974"/>
    </source>
</evidence>
<dbReference type="GO" id="GO:0050451">
    <property type="term" value="F:CoA-disulfide reductase (NADPH) activity"/>
    <property type="evidence" value="ECO:0007669"/>
    <property type="project" value="UniProtKB-EC"/>
</dbReference>
<feature type="domain" description="Pyridine nucleotide-disulphide oxidoreductase dimerisation" evidence="7">
    <location>
        <begin position="329"/>
        <end position="429"/>
    </location>
</feature>
<dbReference type="SUPFAM" id="SSF51905">
    <property type="entry name" value="FAD/NAD(P)-binding domain"/>
    <property type="match status" value="1"/>
</dbReference>
<keyword evidence="5 9" id="KW-0560">Oxidoreductase</keyword>
<accession>A0ABS7UVJ1</accession>
<organism evidence="9 10">
    <name type="scientific">Metabacillus rhizolycopersici</name>
    <dbReference type="NCBI Taxonomy" id="2875709"/>
    <lineage>
        <taxon>Bacteria</taxon>
        <taxon>Bacillati</taxon>
        <taxon>Bacillota</taxon>
        <taxon>Bacilli</taxon>
        <taxon>Bacillales</taxon>
        <taxon>Bacillaceae</taxon>
        <taxon>Metabacillus</taxon>
    </lineage>
</organism>
<proteinExistence type="inferred from homology"/>
<evidence type="ECO:0000259" key="7">
    <source>
        <dbReference type="Pfam" id="PF02852"/>
    </source>
</evidence>
<evidence type="ECO:0000256" key="2">
    <source>
        <dbReference type="ARBA" id="ARBA00009130"/>
    </source>
</evidence>
<keyword evidence="3" id="KW-0285">Flavoprotein</keyword>
<comment type="similarity">
    <text evidence="2">Belongs to the class-III pyridine nucleotide-disulfide oxidoreductase family.</text>
</comment>
<dbReference type="Pfam" id="PF07992">
    <property type="entry name" value="Pyr_redox_2"/>
    <property type="match status" value="1"/>
</dbReference>
<dbReference type="InterPro" id="IPR016156">
    <property type="entry name" value="FAD/NAD-linked_Rdtase_dimer_sf"/>
</dbReference>
<dbReference type="Proteomes" id="UP001165287">
    <property type="component" value="Unassembled WGS sequence"/>
</dbReference>
<dbReference type="PANTHER" id="PTHR43429">
    <property type="entry name" value="PYRIDINE NUCLEOTIDE-DISULFIDE OXIDOREDUCTASE DOMAIN-CONTAINING"/>
    <property type="match status" value="1"/>
</dbReference>
<evidence type="ECO:0000256" key="4">
    <source>
        <dbReference type="ARBA" id="ARBA00022827"/>
    </source>
</evidence>
<dbReference type="RefSeq" id="WP_224140490.1">
    <property type="nucleotide sequence ID" value="NZ_JAIQUM010000045.1"/>
</dbReference>
<evidence type="ECO:0000259" key="8">
    <source>
        <dbReference type="Pfam" id="PF07992"/>
    </source>
</evidence>
<protein>
    <submittedName>
        <fullName evidence="9">CoA-disulfide reductase</fullName>
        <ecNumber evidence="9">1.8.1.14</ecNumber>
    </submittedName>
</protein>
<sequence>MKYVIIGGEAAGMSAAMQIVRNTEDAEIVTLEKGGIYSYGQCGLPYVISGMISSTDELIARSVETFRQKYGIDAHLYCEVRSIDPEEKKVYGIHTKTGKAFCHSYDKLLIATGASPNLPEWEGIELEHVHVLKTIPDTHRILDSLKKEINDVTIVGGGYIGLEMAENFHKLGKHVRIIQRGKQLASLFDEDMAEHIHKEAQDKGIEVILEEDVKKIAGQTAVEAIETDKRRYETDLVLVSTGVHPNTSFLKGTDIRLSVKGAIEVNRYMETNVKDIYAAGDCAVQYHRIKEHDDYVPLGTTANKQGRIAGLNMAGNGVAFAGIVGSSIIQFMDLSLGKTGLSEKEAQVLQFPFQTISLEVKNHAGYYPGASPLYIKLIYRKDNDLLLGGQIIGKNGVDKRIDVLATALFHKMTITELDDLDLSYAPPYNSPWDPIQQAARRHK</sequence>
<comment type="cofactor">
    <cofactor evidence="1">
        <name>FAD</name>
        <dbReference type="ChEBI" id="CHEBI:57692"/>
    </cofactor>
</comment>
<dbReference type="InterPro" id="IPR023753">
    <property type="entry name" value="FAD/NAD-binding_dom"/>
</dbReference>
<keyword evidence="6" id="KW-0676">Redox-active center</keyword>
<dbReference type="PRINTS" id="PR00411">
    <property type="entry name" value="PNDRDTASEI"/>
</dbReference>
<evidence type="ECO:0000256" key="5">
    <source>
        <dbReference type="ARBA" id="ARBA00023002"/>
    </source>
</evidence>
<comment type="caution">
    <text evidence="9">The sequence shown here is derived from an EMBL/GenBank/DDBJ whole genome shotgun (WGS) entry which is preliminary data.</text>
</comment>
<gene>
    <name evidence="9" type="ORF">K9V48_17885</name>
</gene>
<dbReference type="InterPro" id="IPR004099">
    <property type="entry name" value="Pyr_nucl-diS_OxRdtase_dimer"/>
</dbReference>
<evidence type="ECO:0000256" key="6">
    <source>
        <dbReference type="ARBA" id="ARBA00023284"/>
    </source>
</evidence>
<evidence type="ECO:0000313" key="9">
    <source>
        <dbReference type="EMBL" id="MBZ5752069.1"/>
    </source>
</evidence>
<dbReference type="Pfam" id="PF02852">
    <property type="entry name" value="Pyr_redox_dim"/>
    <property type="match status" value="1"/>
</dbReference>
<reference evidence="9" key="1">
    <citation type="submission" date="2024-05" db="EMBL/GenBank/DDBJ databases">
        <title>Metabacillus sp. nov., isolated from the rhizosphere soil of tomato plants.</title>
        <authorList>
            <person name="Ma R."/>
        </authorList>
    </citation>
    <scope>NUCLEOTIDE SEQUENCE</scope>
    <source>
        <strain evidence="9">DBTR6</strain>
    </source>
</reference>
<evidence type="ECO:0000256" key="3">
    <source>
        <dbReference type="ARBA" id="ARBA00022630"/>
    </source>
</evidence>
<dbReference type="PRINTS" id="PR00368">
    <property type="entry name" value="FADPNR"/>
</dbReference>
<feature type="domain" description="FAD/NAD(P)-binding" evidence="8">
    <location>
        <begin position="1"/>
        <end position="293"/>
    </location>
</feature>
<dbReference type="PANTHER" id="PTHR43429:SF1">
    <property type="entry name" value="NAD(P)H SULFUR OXIDOREDUCTASE (COA-DEPENDENT)"/>
    <property type="match status" value="1"/>
</dbReference>
<dbReference type="InterPro" id="IPR036188">
    <property type="entry name" value="FAD/NAD-bd_sf"/>
</dbReference>
<name>A0ABS7UVJ1_9BACI</name>
<dbReference type="InterPro" id="IPR050260">
    <property type="entry name" value="FAD-bd_OxRdtase"/>
</dbReference>
<dbReference type="NCBIfam" id="NF007123">
    <property type="entry name" value="PRK09564.1"/>
    <property type="match status" value="1"/>
</dbReference>
<dbReference type="EMBL" id="JAIQUM010000045">
    <property type="protein sequence ID" value="MBZ5752069.1"/>
    <property type="molecule type" value="Genomic_DNA"/>
</dbReference>
<dbReference type="SUPFAM" id="SSF55424">
    <property type="entry name" value="FAD/NAD-linked reductases, dimerisation (C-terminal) domain"/>
    <property type="match status" value="1"/>
</dbReference>
<dbReference type="Gene3D" id="3.50.50.60">
    <property type="entry name" value="FAD/NAD(P)-binding domain"/>
    <property type="match status" value="2"/>
</dbReference>
<keyword evidence="4" id="KW-0274">FAD</keyword>
<keyword evidence="10" id="KW-1185">Reference proteome</keyword>
<evidence type="ECO:0000313" key="10">
    <source>
        <dbReference type="Proteomes" id="UP001165287"/>
    </source>
</evidence>
<dbReference type="EC" id="1.8.1.14" evidence="9"/>